<dbReference type="PANTHER" id="PTHR21660:SF1">
    <property type="entry name" value="ACYL-COENZYME A THIOESTERASE 13"/>
    <property type="match status" value="1"/>
</dbReference>
<organism evidence="4 5">
    <name type="scientific">Gordonia oryzae</name>
    <dbReference type="NCBI Taxonomy" id="2487349"/>
    <lineage>
        <taxon>Bacteria</taxon>
        <taxon>Bacillati</taxon>
        <taxon>Actinomycetota</taxon>
        <taxon>Actinomycetes</taxon>
        <taxon>Mycobacteriales</taxon>
        <taxon>Gordoniaceae</taxon>
        <taxon>Gordonia</taxon>
    </lineage>
</organism>
<reference evidence="4 5" key="1">
    <citation type="submission" date="2018-11" db="EMBL/GenBank/DDBJ databases">
        <title>Draft genome sequence of Gordonia sp. RS15-1S isolated from rice stems.</title>
        <authorList>
            <person name="Muangham S."/>
        </authorList>
    </citation>
    <scope>NUCLEOTIDE SEQUENCE [LARGE SCALE GENOMIC DNA]</scope>
    <source>
        <strain evidence="4 5">RS15-1S</strain>
    </source>
</reference>
<dbReference type="InterPro" id="IPR029069">
    <property type="entry name" value="HotDog_dom_sf"/>
</dbReference>
<dbReference type="GO" id="GO:0047617">
    <property type="term" value="F:fatty acyl-CoA hydrolase activity"/>
    <property type="evidence" value="ECO:0007669"/>
    <property type="project" value="InterPro"/>
</dbReference>
<keyword evidence="5" id="KW-1185">Reference proteome</keyword>
<accession>A0A3N4G4Q6</accession>
<feature type="domain" description="Thioesterase" evidence="3">
    <location>
        <begin position="217"/>
        <end position="296"/>
    </location>
</feature>
<evidence type="ECO:0000256" key="2">
    <source>
        <dbReference type="ARBA" id="ARBA00022801"/>
    </source>
</evidence>
<evidence type="ECO:0000313" key="5">
    <source>
        <dbReference type="Proteomes" id="UP000267536"/>
    </source>
</evidence>
<dbReference type="AlphaFoldDB" id="A0A3N4G4Q6"/>
<dbReference type="RefSeq" id="WP_123932612.1">
    <property type="nucleotide sequence ID" value="NZ_JBPSDP010000020.1"/>
</dbReference>
<evidence type="ECO:0000256" key="1">
    <source>
        <dbReference type="ARBA" id="ARBA00008324"/>
    </source>
</evidence>
<dbReference type="NCBIfam" id="TIGR00369">
    <property type="entry name" value="unchar_dom_1"/>
    <property type="match status" value="1"/>
</dbReference>
<comment type="caution">
    <text evidence="4">The sequence shown here is derived from an EMBL/GenBank/DDBJ whole genome shotgun (WGS) entry which is preliminary data.</text>
</comment>
<dbReference type="InterPro" id="IPR006683">
    <property type="entry name" value="Thioestr_dom"/>
</dbReference>
<proteinExistence type="inferred from homology"/>
<dbReference type="CDD" id="cd03443">
    <property type="entry name" value="PaaI_thioesterase"/>
    <property type="match status" value="1"/>
</dbReference>
<dbReference type="InterPro" id="IPR039298">
    <property type="entry name" value="ACOT13"/>
</dbReference>
<dbReference type="Gene3D" id="3.10.129.10">
    <property type="entry name" value="Hotdog Thioesterase"/>
    <property type="match status" value="2"/>
</dbReference>
<dbReference type="EMBL" id="RKMH01000019">
    <property type="protein sequence ID" value="RPA57108.1"/>
    <property type="molecule type" value="Genomic_DNA"/>
</dbReference>
<gene>
    <name evidence="4" type="ORF">EF294_19785</name>
</gene>
<evidence type="ECO:0000313" key="4">
    <source>
        <dbReference type="EMBL" id="RPA57108.1"/>
    </source>
</evidence>
<protein>
    <submittedName>
        <fullName evidence="4">PaaI family thioesterase</fullName>
    </submittedName>
</protein>
<dbReference type="PANTHER" id="PTHR21660">
    <property type="entry name" value="THIOESTERASE SUPERFAMILY MEMBER-RELATED"/>
    <property type="match status" value="1"/>
</dbReference>
<dbReference type="InterPro" id="IPR003736">
    <property type="entry name" value="PAAI_dom"/>
</dbReference>
<comment type="similarity">
    <text evidence="1">Belongs to the thioesterase PaaI family.</text>
</comment>
<name>A0A3N4G4Q6_9ACTN</name>
<evidence type="ECO:0000259" key="3">
    <source>
        <dbReference type="Pfam" id="PF03061"/>
    </source>
</evidence>
<sequence length="305" mass="31802">MTDTSPSSTTVRDPLSVFHVGGLTVSGTQASAQQQLCAQFADHRGRIDLPAFGVLFDHIGGIPFHLAGARSGALSMQARLTMSALGHVGVDDRLTCDAQVAMHDDHTGVTPVQIRTEAGHLCCIGTARNMRVGRAATDGATETPVFDVPNCADAQGVLLPEALPPTLDGRDLVAQISARVRDAGPLTTLLNGRVDLVGDDGAIRFTATTEPWMGNVFGTMHGGVIATMVGQAFSFAGQALAPAAADYRVADMSVGFFRSPAVHGGDVIVEVTPVKTGRRVAALAARMTAHDGVLLCEGIADIHFR</sequence>
<dbReference type="Proteomes" id="UP000267536">
    <property type="component" value="Unassembled WGS sequence"/>
</dbReference>
<keyword evidence="2" id="KW-0378">Hydrolase</keyword>
<dbReference type="SUPFAM" id="SSF54637">
    <property type="entry name" value="Thioesterase/thiol ester dehydrase-isomerase"/>
    <property type="match status" value="1"/>
</dbReference>
<dbReference type="Pfam" id="PF03061">
    <property type="entry name" value="4HBT"/>
    <property type="match status" value="1"/>
</dbReference>
<dbReference type="OrthoDB" id="9813282at2"/>